<feature type="domain" description="Xylose isomerase-like TIM barrel" evidence="10">
    <location>
        <begin position="20"/>
        <end position="252"/>
    </location>
</feature>
<dbReference type="AlphaFoldDB" id="A0AB34IUM7"/>
<dbReference type="EC" id="5.3.1.22" evidence="4 7"/>
<evidence type="ECO:0000256" key="6">
    <source>
        <dbReference type="ARBA" id="ARBA00023235"/>
    </source>
</evidence>
<keyword evidence="12" id="KW-1185">Reference proteome</keyword>
<comment type="catalytic activity">
    <reaction evidence="1 7">
        <text>3-hydroxypyruvate = 2-hydroxy-3-oxopropanoate</text>
        <dbReference type="Rhea" id="RHEA:11952"/>
        <dbReference type="ChEBI" id="CHEBI:17180"/>
        <dbReference type="ChEBI" id="CHEBI:57978"/>
        <dbReference type="EC" id="5.3.1.22"/>
    </reaction>
</comment>
<evidence type="ECO:0000313" key="12">
    <source>
        <dbReference type="Proteomes" id="UP001515480"/>
    </source>
</evidence>
<dbReference type="GO" id="GO:0008903">
    <property type="term" value="F:hydroxypyruvate isomerase activity"/>
    <property type="evidence" value="ECO:0007669"/>
    <property type="project" value="UniProtKB-EC"/>
</dbReference>
<organism evidence="11 12">
    <name type="scientific">Prymnesium parvum</name>
    <name type="common">Toxic golden alga</name>
    <dbReference type="NCBI Taxonomy" id="97485"/>
    <lineage>
        <taxon>Eukaryota</taxon>
        <taxon>Haptista</taxon>
        <taxon>Haptophyta</taxon>
        <taxon>Prymnesiophyceae</taxon>
        <taxon>Prymnesiales</taxon>
        <taxon>Prymnesiaceae</taxon>
        <taxon>Prymnesium</taxon>
    </lineage>
</organism>
<feature type="compositionally biased region" description="Basic and acidic residues" evidence="9">
    <location>
        <begin position="205"/>
        <end position="214"/>
    </location>
</feature>
<evidence type="ECO:0000256" key="1">
    <source>
        <dbReference type="ARBA" id="ARBA00000476"/>
    </source>
</evidence>
<reference evidence="11 12" key="1">
    <citation type="journal article" date="2024" name="Science">
        <title>Giant polyketide synthase enzymes in the biosynthesis of giant marine polyether toxins.</title>
        <authorList>
            <person name="Fallon T.R."/>
            <person name="Shende V.V."/>
            <person name="Wierzbicki I.H."/>
            <person name="Pendleton A.L."/>
            <person name="Watervoot N.F."/>
            <person name="Auber R.P."/>
            <person name="Gonzalez D.J."/>
            <person name="Wisecaver J.H."/>
            <person name="Moore B.S."/>
        </authorList>
    </citation>
    <scope>NUCLEOTIDE SEQUENCE [LARGE SCALE GENOMIC DNA]</scope>
    <source>
        <strain evidence="11 12">12B1</strain>
    </source>
</reference>
<dbReference type="EMBL" id="JBGBPQ010000019">
    <property type="protein sequence ID" value="KAL1505097.1"/>
    <property type="molecule type" value="Genomic_DNA"/>
</dbReference>
<comment type="function">
    <text evidence="2 7">Catalyzes the reversible isomerization between hydroxypyruvate and 2-hydroxy-3-oxopropanoate (also termed tartronate semialdehyde).</text>
</comment>
<feature type="active site" description="Proton donor/acceptor" evidence="8">
    <location>
        <position position="235"/>
    </location>
</feature>
<name>A0AB34IUM7_PRYPA</name>
<evidence type="ECO:0000256" key="9">
    <source>
        <dbReference type="SAM" id="MobiDB-lite"/>
    </source>
</evidence>
<dbReference type="InterPro" id="IPR050417">
    <property type="entry name" value="Sugar_Epim/Isomerase"/>
</dbReference>
<dbReference type="PIRSF" id="PIRSF006241">
    <property type="entry name" value="HyI"/>
    <property type="match status" value="1"/>
</dbReference>
<dbReference type="PANTHER" id="PTHR43489:SF6">
    <property type="entry name" value="HYDROXYPYRUVATE ISOMERASE-RELATED"/>
    <property type="match status" value="1"/>
</dbReference>
<sequence>MRLAANLSFLFTDAPLLRRFSLAARCGFRAVEMLFPYDHPAPVLAAQLHAHRLTQALFNAPPGDWAAGERGLAGVPGRRDECLAGVRCALEYARALECPSVHVMAGTRAQGAEEALFVGRMREAAELAREAGVRLCVEPLNRRDMPGYLIPDTASALRVLDAIGCENVGLQLDLYHLQARPARRPPPLVSRPHESSSPQIANPPGRHEPGEGEVHFDPLFSLLDKLDYQGFVGCEYKPSQGDTHKSLGWAKRFGIHVPSDEVAS</sequence>
<dbReference type="InterPro" id="IPR013022">
    <property type="entry name" value="Xyl_isomerase-like_TIM-brl"/>
</dbReference>
<gene>
    <name evidence="11" type="ORF">AB1Y20_008856</name>
</gene>
<dbReference type="GO" id="GO:0046487">
    <property type="term" value="P:glyoxylate metabolic process"/>
    <property type="evidence" value="ECO:0007669"/>
    <property type="project" value="TreeGrafter"/>
</dbReference>
<accession>A0AB34IUM7</accession>
<dbReference type="Pfam" id="PF01261">
    <property type="entry name" value="AP_endonuc_2"/>
    <property type="match status" value="1"/>
</dbReference>
<feature type="region of interest" description="Disordered" evidence="9">
    <location>
        <begin position="183"/>
        <end position="214"/>
    </location>
</feature>
<evidence type="ECO:0000256" key="8">
    <source>
        <dbReference type="PIRSR" id="PIRSR006241-50"/>
    </source>
</evidence>
<evidence type="ECO:0000256" key="3">
    <source>
        <dbReference type="ARBA" id="ARBA00005962"/>
    </source>
</evidence>
<dbReference type="InterPro" id="IPR036237">
    <property type="entry name" value="Xyl_isomerase-like_sf"/>
</dbReference>
<evidence type="ECO:0000313" key="11">
    <source>
        <dbReference type="EMBL" id="KAL1505097.1"/>
    </source>
</evidence>
<dbReference type="SUPFAM" id="SSF51658">
    <property type="entry name" value="Xylose isomerase-like"/>
    <property type="match status" value="1"/>
</dbReference>
<comment type="caution">
    <text evidence="11">The sequence shown here is derived from an EMBL/GenBank/DDBJ whole genome shotgun (WGS) entry which is preliminary data.</text>
</comment>
<protein>
    <recommendedName>
        <fullName evidence="5 7">Putative hydroxypyruvate isomerase</fullName>
        <ecNumber evidence="4 7">5.3.1.22</ecNumber>
    </recommendedName>
</protein>
<evidence type="ECO:0000259" key="10">
    <source>
        <dbReference type="Pfam" id="PF01261"/>
    </source>
</evidence>
<feature type="active site" description="Proton donor/acceptor" evidence="8">
    <location>
        <position position="138"/>
    </location>
</feature>
<evidence type="ECO:0000256" key="7">
    <source>
        <dbReference type="PIRNR" id="PIRNR006241"/>
    </source>
</evidence>
<dbReference type="PANTHER" id="PTHR43489">
    <property type="entry name" value="ISOMERASE"/>
    <property type="match status" value="1"/>
</dbReference>
<evidence type="ECO:0000256" key="2">
    <source>
        <dbReference type="ARBA" id="ARBA00002968"/>
    </source>
</evidence>
<proteinExistence type="inferred from homology"/>
<dbReference type="Gene3D" id="3.20.20.150">
    <property type="entry name" value="Divalent-metal-dependent TIM barrel enzymes"/>
    <property type="match status" value="1"/>
</dbReference>
<dbReference type="Proteomes" id="UP001515480">
    <property type="component" value="Unassembled WGS sequence"/>
</dbReference>
<evidence type="ECO:0000256" key="5">
    <source>
        <dbReference type="ARBA" id="ARBA00017985"/>
    </source>
</evidence>
<keyword evidence="6 7" id="KW-0413">Isomerase</keyword>
<comment type="similarity">
    <text evidence="3 7">Belongs to the hyi family.</text>
</comment>
<dbReference type="InterPro" id="IPR026040">
    <property type="entry name" value="HyI-like"/>
</dbReference>
<evidence type="ECO:0000256" key="4">
    <source>
        <dbReference type="ARBA" id="ARBA00012570"/>
    </source>
</evidence>